<dbReference type="InterPro" id="IPR050519">
    <property type="entry name" value="Glycosyltransf_28_UgtP"/>
</dbReference>
<evidence type="ECO:0000313" key="1">
    <source>
        <dbReference type="EMBL" id="MEQ2520013.1"/>
    </source>
</evidence>
<evidence type="ECO:0008006" key="3">
    <source>
        <dbReference type="Google" id="ProtNLM"/>
    </source>
</evidence>
<comment type="caution">
    <text evidence="1">The sequence shown here is derived from an EMBL/GenBank/DDBJ whole genome shotgun (WGS) entry which is preliminary data.</text>
</comment>
<proteinExistence type="predicted"/>
<accession>A0ABV1GE99</accession>
<evidence type="ECO:0000313" key="2">
    <source>
        <dbReference type="Proteomes" id="UP001477672"/>
    </source>
</evidence>
<dbReference type="EMBL" id="JBBMFA010000079">
    <property type="protein sequence ID" value="MEQ2520013.1"/>
    <property type="molecule type" value="Genomic_DNA"/>
</dbReference>
<keyword evidence="2" id="KW-1185">Reference proteome</keyword>
<reference evidence="1 2" key="1">
    <citation type="submission" date="2024-03" db="EMBL/GenBank/DDBJ databases">
        <title>Human intestinal bacterial collection.</title>
        <authorList>
            <person name="Pauvert C."/>
            <person name="Hitch T.C.A."/>
            <person name="Clavel T."/>
        </authorList>
    </citation>
    <scope>NUCLEOTIDE SEQUENCE [LARGE SCALE GENOMIC DNA]</scope>
    <source>
        <strain evidence="1 2">CLA-JM-H11</strain>
    </source>
</reference>
<dbReference type="SUPFAM" id="SSF53756">
    <property type="entry name" value="UDP-Glycosyltransferase/glycogen phosphorylase"/>
    <property type="match status" value="1"/>
</dbReference>
<dbReference type="PANTHER" id="PTHR43025">
    <property type="entry name" value="MONOGALACTOSYLDIACYLGLYCEROL SYNTHASE"/>
    <property type="match status" value="1"/>
</dbReference>
<dbReference type="PANTHER" id="PTHR43025:SF3">
    <property type="entry name" value="MONOGALACTOSYLDIACYLGLYCEROL SYNTHASE 1, CHLOROPLASTIC"/>
    <property type="match status" value="1"/>
</dbReference>
<name>A0ABV1GE99_9FIRM</name>
<organism evidence="1 2">
    <name type="scientific">Ruthenibacterium intestinale</name>
    <dbReference type="NCBI Taxonomy" id="3133163"/>
    <lineage>
        <taxon>Bacteria</taxon>
        <taxon>Bacillati</taxon>
        <taxon>Bacillota</taxon>
        <taxon>Clostridia</taxon>
        <taxon>Eubacteriales</taxon>
        <taxon>Oscillospiraceae</taxon>
        <taxon>Ruthenibacterium</taxon>
    </lineage>
</organism>
<dbReference type="RefSeq" id="WP_349215443.1">
    <property type="nucleotide sequence ID" value="NZ_JBBMFA010000079.1"/>
</dbReference>
<sequence>MRILIIGSSAAGLGAAEALCARLRARGDTGRILPQTQPRALAREIAAGRWDAVTAVHPRAVRMLRALRRTGQLAVPTLGLAADYQWSPGWAGCDAYALAHPSLIQDALRSGIPARALHATGVPVYGGPGLDRIDARRALGVPRGGWLVLAPNARGEQIDALLDLPDFHPWVAAVCSDEELSARLARRYARQPRVLVRGAQQPLELWLDSCNVLVGSAHPLLLARAAARRTPLVLTGDAPGAALFAECGMALSARTPGAAARAARLLCQNTGRARAMRQAQSTWADPCAAETVCRLLASL</sequence>
<dbReference type="Proteomes" id="UP001477672">
    <property type="component" value="Unassembled WGS sequence"/>
</dbReference>
<gene>
    <name evidence="1" type="ORF">WMO24_06175</name>
</gene>
<protein>
    <recommendedName>
        <fullName evidence="3">Glycosyltransferase</fullName>
    </recommendedName>
</protein>